<evidence type="ECO:0000313" key="6">
    <source>
        <dbReference type="Proteomes" id="UP000059188"/>
    </source>
</evidence>
<feature type="region of interest" description="Disordered" evidence="1">
    <location>
        <begin position="157"/>
        <end position="187"/>
    </location>
</feature>
<evidence type="ECO:0000313" key="3">
    <source>
        <dbReference type="EMBL" id="CCO35937.1"/>
    </source>
</evidence>
<keyword evidence="6" id="KW-1185">Reference proteome</keyword>
<feature type="region of interest" description="Disordered" evidence="1">
    <location>
        <begin position="74"/>
        <end position="100"/>
    </location>
</feature>
<dbReference type="InterPro" id="IPR032567">
    <property type="entry name" value="RTL1-rel"/>
</dbReference>
<feature type="compositionally biased region" description="Polar residues" evidence="1">
    <location>
        <begin position="80"/>
        <end position="100"/>
    </location>
</feature>
<name>M5CGD7_THACB</name>
<evidence type="ECO:0000313" key="5">
    <source>
        <dbReference type="Proteomes" id="UP000012065"/>
    </source>
</evidence>
<dbReference type="EMBL" id="CAOJ01015315">
    <property type="protein sequence ID" value="CCO35937.1"/>
    <property type="molecule type" value="Genomic_DNA"/>
</dbReference>
<evidence type="ECO:0000256" key="1">
    <source>
        <dbReference type="SAM" id="MobiDB-lite"/>
    </source>
</evidence>
<protein>
    <recommendedName>
        <fullName evidence="2">Retrotransposon gag domain-containing protein</fullName>
    </recommendedName>
</protein>
<dbReference type="InterPro" id="IPR005162">
    <property type="entry name" value="Retrotrans_gag_dom"/>
</dbReference>
<dbReference type="EMBL" id="LN679303">
    <property type="protein sequence ID" value="CEL56182.1"/>
    <property type="molecule type" value="Genomic_DNA"/>
</dbReference>
<accession>M5CGD7</accession>
<dbReference type="Proteomes" id="UP000012065">
    <property type="component" value="Unassembled WGS sequence"/>
</dbReference>
<gene>
    <name evidence="3" type="ORF">BN14_10058</name>
    <name evidence="4" type="ORF">RSOLAG1IB_11871</name>
</gene>
<dbReference type="STRING" id="1108050.M5CGD7"/>
<reference evidence="3" key="1">
    <citation type="submission" date="2012-10" db="EMBL/GenBank/DDBJ databases">
        <authorList>
            <person name="Jelonek L."/>
        </authorList>
    </citation>
    <scope>NUCLEOTIDE SEQUENCE</scope>
    <source>
        <strain evidence="3">Isolate 7/3/14</strain>
    </source>
</reference>
<feature type="compositionally biased region" description="Polar residues" evidence="1">
    <location>
        <begin position="1"/>
        <end position="16"/>
    </location>
</feature>
<organism evidence="3 5">
    <name type="scientific">Thanatephorus cucumeris (strain AG1-IB / isolate 7/3/14)</name>
    <name type="common">Lettuce bottom rot fungus</name>
    <name type="synonym">Rhizoctonia solani</name>
    <dbReference type="NCBI Taxonomy" id="1108050"/>
    <lineage>
        <taxon>Eukaryota</taxon>
        <taxon>Fungi</taxon>
        <taxon>Dikarya</taxon>
        <taxon>Basidiomycota</taxon>
        <taxon>Agaricomycotina</taxon>
        <taxon>Agaricomycetes</taxon>
        <taxon>Cantharellales</taxon>
        <taxon>Ceratobasidiaceae</taxon>
        <taxon>Rhizoctonia</taxon>
        <taxon>Rhizoctonia solani AG-1</taxon>
    </lineage>
</organism>
<dbReference type="HOGENOM" id="CLU_000384_20_0_1"/>
<feature type="region of interest" description="Disordered" evidence="1">
    <location>
        <begin position="1"/>
        <end position="22"/>
    </location>
</feature>
<feature type="compositionally biased region" description="Polar residues" evidence="1">
    <location>
        <begin position="157"/>
        <end position="167"/>
    </location>
</feature>
<proteinExistence type="predicted"/>
<dbReference type="PANTHER" id="PTHR15503">
    <property type="entry name" value="LDOC1 RELATED"/>
    <property type="match status" value="1"/>
</dbReference>
<evidence type="ECO:0000313" key="4">
    <source>
        <dbReference type="EMBL" id="CEL56182.1"/>
    </source>
</evidence>
<dbReference type="AlphaFoldDB" id="M5CGD7"/>
<evidence type="ECO:0000259" key="2">
    <source>
        <dbReference type="Pfam" id="PF03732"/>
    </source>
</evidence>
<dbReference type="PANTHER" id="PTHR15503:SF22">
    <property type="entry name" value="TRANSPOSON TY3-I GAG POLYPROTEIN"/>
    <property type="match status" value="1"/>
</dbReference>
<dbReference type="Pfam" id="PF03732">
    <property type="entry name" value="Retrotrans_gag"/>
    <property type="match status" value="1"/>
</dbReference>
<sequence length="347" mass="37745">MGQHLNQGVPTPSRTTPHPGPATLDEIRNLLHFFGSAISNLNQRVAANEETTQEVRSMVENISQQVDGIAAKANEPRTPKQANPIQQVDATPKATTSTTGKKVTIAASNPIQPWFWPQTPGTDDEGFALFNAPNIKPLIPAPTSRATSLGASTIPVNTTGCSPSRTPGGSLKPIKVKAPEPFKGGSGTEAKQWLARMSRWLRLSATQFNTEEDVVTFLLVNMEGTALSWALPHLANMGSNRATITTAAQFDTAFSQAFFDPDKQRAAEQKITTLVQTTTAAAYATEFQTLLMLLDWNDAALRTQFYKGLHWQVKQQLAQKEDQPRDLEALIAAATQINNVCQEPEIS</sequence>
<reference evidence="3 5" key="2">
    <citation type="journal article" date="2013" name="J. Biotechnol.">
        <title>Establishment and interpretation of the genome sequence of the phytopathogenic fungus Rhizoctonia solani AG1-IB isolate 7/3/14.</title>
        <authorList>
            <person name="Wibberg D.W."/>
            <person name="Jelonek L.J."/>
            <person name="Rupp O.R."/>
            <person name="Hennig M.H."/>
            <person name="Eikmeyer F.E."/>
            <person name="Goesmann A.G."/>
            <person name="Hartmann A.H."/>
            <person name="Borriss R.B."/>
            <person name="Grosch R.G."/>
            <person name="Puehler A.P."/>
            <person name="Schlueter A.S."/>
        </authorList>
    </citation>
    <scope>NUCLEOTIDE SEQUENCE [LARGE SCALE GENOMIC DNA]</scope>
    <source>
        <strain evidence="5">AG1-IB / isolate 7/3/14</strain>
        <strain evidence="3">Isolate 7/3/14</strain>
    </source>
</reference>
<reference evidence="4 6" key="3">
    <citation type="submission" date="2014-11" db="EMBL/GenBank/DDBJ databases">
        <authorList>
            <person name="Wibberg Daniel"/>
        </authorList>
    </citation>
    <scope>NUCLEOTIDE SEQUENCE [LARGE SCALE GENOMIC DNA]</scope>
    <source>
        <strain evidence="4">Rhizoctonia solani AG1-IB 7/3/14</strain>
    </source>
</reference>
<dbReference type="Proteomes" id="UP000059188">
    <property type="component" value="Unassembled WGS sequence"/>
</dbReference>
<feature type="domain" description="Retrotransposon gag" evidence="2">
    <location>
        <begin position="220"/>
        <end position="310"/>
    </location>
</feature>